<dbReference type="OrthoDB" id="9980461at2759"/>
<dbReference type="Gene3D" id="3.40.50.1000">
    <property type="entry name" value="HAD superfamily/HAD-like"/>
    <property type="match status" value="1"/>
</dbReference>
<dbReference type="Pfam" id="PF00702">
    <property type="entry name" value="Hydrolase"/>
    <property type="match status" value="1"/>
</dbReference>
<gene>
    <name evidence="1" type="ORF">RFH988_LOCUS11626</name>
</gene>
<evidence type="ECO:0000313" key="2">
    <source>
        <dbReference type="Proteomes" id="UP000663882"/>
    </source>
</evidence>
<evidence type="ECO:0000313" key="1">
    <source>
        <dbReference type="EMBL" id="CAF0950974.1"/>
    </source>
</evidence>
<protein>
    <submittedName>
        <fullName evidence="1">Uncharacterized protein</fullName>
    </submittedName>
</protein>
<reference evidence="1" key="1">
    <citation type="submission" date="2021-02" db="EMBL/GenBank/DDBJ databases">
        <authorList>
            <person name="Nowell W R."/>
        </authorList>
    </citation>
    <scope>NUCLEOTIDE SEQUENCE</scope>
</reference>
<accession>A0A814D4L0</accession>
<dbReference type="InterPro" id="IPR023214">
    <property type="entry name" value="HAD_sf"/>
</dbReference>
<dbReference type="AlphaFoldDB" id="A0A814D4L0"/>
<dbReference type="EMBL" id="CAJNOO010000465">
    <property type="protein sequence ID" value="CAF0950974.1"/>
    <property type="molecule type" value="Genomic_DNA"/>
</dbReference>
<comment type="caution">
    <text evidence="1">The sequence shown here is derived from an EMBL/GenBank/DDBJ whole genome shotgun (WGS) entry which is preliminary data.</text>
</comment>
<dbReference type="SUPFAM" id="SSF56784">
    <property type="entry name" value="HAD-like"/>
    <property type="match status" value="1"/>
</dbReference>
<dbReference type="CDD" id="cd01427">
    <property type="entry name" value="HAD_like"/>
    <property type="match status" value="1"/>
</dbReference>
<dbReference type="InterPro" id="IPR036412">
    <property type="entry name" value="HAD-like_sf"/>
</dbReference>
<dbReference type="Proteomes" id="UP000663882">
    <property type="component" value="Unassembled WGS sequence"/>
</dbReference>
<organism evidence="1 2">
    <name type="scientific">Rotaria sordida</name>
    <dbReference type="NCBI Taxonomy" id="392033"/>
    <lineage>
        <taxon>Eukaryota</taxon>
        <taxon>Metazoa</taxon>
        <taxon>Spiralia</taxon>
        <taxon>Gnathifera</taxon>
        <taxon>Rotifera</taxon>
        <taxon>Eurotatoria</taxon>
        <taxon>Bdelloidea</taxon>
        <taxon>Philodinida</taxon>
        <taxon>Philodinidae</taxon>
        <taxon>Rotaria</taxon>
    </lineage>
</organism>
<name>A0A814D4L0_9BILA</name>
<sequence>MTTDLPLVINDNKKSIIALDCDGVLLNYQATFGQIYEKAFGKQLTVVSPNAYHSTTMYGVTFTPEERTQFNAVWDVDGWRTMPMHDGALEACHLLHEAGYELVCVTSMPASFTEHRLENLRSHGFPIDRVISAGHDKENPSRNPKKQAIEQLHPAIFVDDLRLNFTDIEDVQTKFVFIDNDCHDDPSRNDTIHYDAKYPSLLAFVKDFLGQGIVWTERPHKLISSN</sequence>
<proteinExistence type="predicted"/>